<dbReference type="EMBL" id="PVSR01000004">
    <property type="protein sequence ID" value="PRW64475.1"/>
    <property type="molecule type" value="Genomic_DNA"/>
</dbReference>
<dbReference type="Pfam" id="PF26056">
    <property type="entry name" value="DUF8017"/>
    <property type="match status" value="1"/>
</dbReference>
<dbReference type="AlphaFoldDB" id="A0A2T0GZD7"/>
<name>A0A2T0GZD7_ACTMO</name>
<organism evidence="2 3">
    <name type="scientific">Actinopolyspora mortivallis</name>
    <dbReference type="NCBI Taxonomy" id="33906"/>
    <lineage>
        <taxon>Bacteria</taxon>
        <taxon>Bacillati</taxon>
        <taxon>Actinomycetota</taxon>
        <taxon>Actinomycetes</taxon>
        <taxon>Actinopolysporales</taxon>
        <taxon>Actinopolysporaceae</taxon>
        <taxon>Actinopolyspora</taxon>
    </lineage>
</organism>
<evidence type="ECO:0000259" key="1">
    <source>
        <dbReference type="Pfam" id="PF26056"/>
    </source>
</evidence>
<protein>
    <recommendedName>
        <fullName evidence="1">DUF8017 domain-containing protein</fullName>
    </recommendedName>
</protein>
<dbReference type="Proteomes" id="UP000239352">
    <property type="component" value="Unassembled WGS sequence"/>
</dbReference>
<sequence>MASTAVASVITIVTTLVLVKPWDGSTVGGAGAAATSASAAPSTPVSPLEPGWQAVAVRDAGIAYDVPPLWETDHEGITGFETESGRRMALTNYSTFLDGFCSQASTSYRAIVGLTSVEKSDSASAAEHVLRRIAELGWTTPEGAPPKTELDDPRPVELDGGAITGSFLSGTVVPESVGPCGAPSTYIGVVTVSTDRGSVALVGIADQETVASVSPEEIDRSLESLRLI</sequence>
<accession>A0A2T0GZD7</accession>
<evidence type="ECO:0000313" key="2">
    <source>
        <dbReference type="EMBL" id="PRW64475.1"/>
    </source>
</evidence>
<reference evidence="2 3" key="1">
    <citation type="submission" date="2018-03" db="EMBL/GenBank/DDBJ databases">
        <title>Actinopolyspora mortivallis from Sahara, screening for active biomolecules.</title>
        <authorList>
            <person name="Selama O."/>
            <person name="Wellington E.M.H."/>
            <person name="Hacene H."/>
        </authorList>
    </citation>
    <scope>NUCLEOTIDE SEQUENCE [LARGE SCALE GENOMIC DNA]</scope>
    <source>
        <strain evidence="2 3">M5A</strain>
    </source>
</reference>
<dbReference type="STRING" id="1050202.GCA_000384035_02134"/>
<proteinExistence type="predicted"/>
<keyword evidence="3" id="KW-1185">Reference proteome</keyword>
<comment type="caution">
    <text evidence="2">The sequence shown here is derived from an EMBL/GenBank/DDBJ whole genome shotgun (WGS) entry which is preliminary data.</text>
</comment>
<dbReference type="InterPro" id="IPR058330">
    <property type="entry name" value="DUF8017"/>
</dbReference>
<dbReference type="InParanoid" id="A0A2T0GZD7"/>
<gene>
    <name evidence="2" type="ORF">CEP50_05560</name>
</gene>
<evidence type="ECO:0000313" key="3">
    <source>
        <dbReference type="Proteomes" id="UP000239352"/>
    </source>
</evidence>
<feature type="domain" description="DUF8017" evidence="1">
    <location>
        <begin position="46"/>
        <end position="227"/>
    </location>
</feature>